<dbReference type="OrthoDB" id="2724739at2"/>
<sequence>MWYNLRMKNAEEMFIKGDLKEAFEIFLSLAEQGDGRAMYFLALYYALGLGDIDFPDDVIAGKLLHKGADAGDILAKLNTAYAYEIDSYEFKKLVDESFVEVKKLADLGDIFAQNELADLYMNGWGTSKDLDRGLSILKSCSEKGLWLSSYRLAQYYDSLGTKESEEESMKWLHTAADQGCQKAEAVIKVMELLAD</sequence>
<proteinExistence type="predicted"/>
<accession>A0A1M5Z2D3</accession>
<keyword evidence="2" id="KW-1185">Reference proteome</keyword>
<dbReference type="SUPFAM" id="SSF81901">
    <property type="entry name" value="HCP-like"/>
    <property type="match status" value="1"/>
</dbReference>
<name>A0A1M5Z2D3_BUTFI</name>
<protein>
    <submittedName>
        <fullName evidence="1">Sel1 repeat-containing protein</fullName>
    </submittedName>
</protein>
<dbReference type="SMART" id="SM00671">
    <property type="entry name" value="SEL1"/>
    <property type="match status" value="3"/>
</dbReference>
<dbReference type="Gene3D" id="1.25.40.10">
    <property type="entry name" value="Tetratricopeptide repeat domain"/>
    <property type="match status" value="1"/>
</dbReference>
<evidence type="ECO:0000313" key="2">
    <source>
        <dbReference type="Proteomes" id="UP000184278"/>
    </source>
</evidence>
<dbReference type="EMBL" id="FQXK01000015">
    <property type="protein sequence ID" value="SHI18407.1"/>
    <property type="molecule type" value="Genomic_DNA"/>
</dbReference>
<dbReference type="PANTHER" id="PTHR43628">
    <property type="entry name" value="ACTIVATOR OF C KINASE PROTEIN 1-RELATED"/>
    <property type="match status" value="1"/>
</dbReference>
<dbReference type="InterPro" id="IPR006597">
    <property type="entry name" value="Sel1-like"/>
</dbReference>
<evidence type="ECO:0000313" key="1">
    <source>
        <dbReference type="EMBL" id="SHI18407.1"/>
    </source>
</evidence>
<dbReference type="Proteomes" id="UP000184278">
    <property type="component" value="Unassembled WGS sequence"/>
</dbReference>
<dbReference type="STRING" id="1121131.SAMN02745229_01915"/>
<reference evidence="2" key="1">
    <citation type="submission" date="2016-11" db="EMBL/GenBank/DDBJ databases">
        <authorList>
            <person name="Varghese N."/>
            <person name="Submissions S."/>
        </authorList>
    </citation>
    <scope>NUCLEOTIDE SEQUENCE [LARGE SCALE GENOMIC DNA]</scope>
    <source>
        <strain evidence="2">DSM 3071</strain>
    </source>
</reference>
<organism evidence="1 2">
    <name type="scientific">Butyrivibrio fibrisolvens DSM 3071</name>
    <dbReference type="NCBI Taxonomy" id="1121131"/>
    <lineage>
        <taxon>Bacteria</taxon>
        <taxon>Bacillati</taxon>
        <taxon>Bacillota</taxon>
        <taxon>Clostridia</taxon>
        <taxon>Lachnospirales</taxon>
        <taxon>Lachnospiraceae</taxon>
        <taxon>Butyrivibrio</taxon>
    </lineage>
</organism>
<dbReference type="AlphaFoldDB" id="A0A1M5Z2D3"/>
<dbReference type="Pfam" id="PF08238">
    <property type="entry name" value="Sel1"/>
    <property type="match status" value="4"/>
</dbReference>
<dbReference type="InterPro" id="IPR052945">
    <property type="entry name" value="Mitotic_Regulator"/>
</dbReference>
<dbReference type="InterPro" id="IPR011990">
    <property type="entry name" value="TPR-like_helical_dom_sf"/>
</dbReference>
<gene>
    <name evidence="1" type="ORF">SAMN02745229_01915</name>
</gene>
<dbReference type="PANTHER" id="PTHR43628:SF1">
    <property type="entry name" value="CHITIN SYNTHASE REGULATORY FACTOR 2-RELATED"/>
    <property type="match status" value="1"/>
</dbReference>